<accession>A6IJP0</accession>
<proteinExistence type="predicted"/>
<gene>
    <name evidence="1" type="ORF">rCG_35770</name>
</gene>
<name>A6IJP0_RAT</name>
<sequence>MSELRDNTEKGLTQE</sequence>
<reference evidence="2" key="1">
    <citation type="submission" date="2005-09" db="EMBL/GenBank/DDBJ databases">
        <authorList>
            <person name="Mural R.J."/>
            <person name="Li P.W."/>
            <person name="Adams M.D."/>
            <person name="Amanatides P.G."/>
            <person name="Baden-Tillson H."/>
            <person name="Barnstead M."/>
            <person name="Chin S.H."/>
            <person name="Dew I."/>
            <person name="Evans C.A."/>
            <person name="Ferriera S."/>
            <person name="Flanigan M."/>
            <person name="Fosler C."/>
            <person name="Glodek A."/>
            <person name="Gu Z."/>
            <person name="Holt R.A."/>
            <person name="Jennings D."/>
            <person name="Kraft C.L."/>
            <person name="Lu F."/>
            <person name="Nguyen T."/>
            <person name="Nusskern D.R."/>
            <person name="Pfannkoch C.M."/>
            <person name="Sitter C."/>
            <person name="Sutton G.G."/>
            <person name="Venter J.C."/>
            <person name="Wang Z."/>
            <person name="Woodage T."/>
            <person name="Zheng X.H."/>
            <person name="Zhong F."/>
        </authorList>
    </citation>
    <scope>NUCLEOTIDE SEQUENCE [LARGE SCALE GENOMIC DNA]</scope>
    <source>
        <strain>BN</strain>
        <strain evidence="2">Sprague-Dawley</strain>
    </source>
</reference>
<evidence type="ECO:0000313" key="1">
    <source>
        <dbReference type="EMBL" id="EDL99953.1"/>
    </source>
</evidence>
<dbReference type="EMBL" id="CH473963">
    <property type="protein sequence ID" value="EDL99953.1"/>
    <property type="molecule type" value="Genomic_DNA"/>
</dbReference>
<protein>
    <submittedName>
        <fullName evidence="1">RCG35770</fullName>
    </submittedName>
</protein>
<evidence type="ECO:0000313" key="2">
    <source>
        <dbReference type="Proteomes" id="UP000234681"/>
    </source>
</evidence>
<organism evidence="1 2">
    <name type="scientific">Rattus norvegicus</name>
    <name type="common">Rat</name>
    <dbReference type="NCBI Taxonomy" id="10116"/>
    <lineage>
        <taxon>Eukaryota</taxon>
        <taxon>Metazoa</taxon>
        <taxon>Chordata</taxon>
        <taxon>Craniata</taxon>
        <taxon>Vertebrata</taxon>
        <taxon>Euteleostomi</taxon>
        <taxon>Mammalia</taxon>
        <taxon>Eutheria</taxon>
        <taxon>Euarchontoglires</taxon>
        <taxon>Glires</taxon>
        <taxon>Rodentia</taxon>
        <taxon>Myomorpha</taxon>
        <taxon>Muroidea</taxon>
        <taxon>Muridae</taxon>
        <taxon>Murinae</taxon>
        <taxon>Rattus</taxon>
    </lineage>
</organism>
<dbReference type="Proteomes" id="UP000234681">
    <property type="component" value="Chromosome 14"/>
</dbReference>